<feature type="compositionally biased region" description="Pro residues" evidence="1">
    <location>
        <begin position="268"/>
        <end position="289"/>
    </location>
</feature>
<name>A0AAE6G313_MYXXA</name>
<keyword evidence="2" id="KW-0472">Membrane</keyword>
<proteinExistence type="predicted"/>
<dbReference type="EMBL" id="CP017174">
    <property type="protein sequence ID" value="QDE70038.1"/>
    <property type="molecule type" value="Genomic_DNA"/>
</dbReference>
<reference evidence="3 4" key="1">
    <citation type="journal article" date="2019" name="Science">
        <title>Social genes are selection hotspots in kin groups of a soil microbe.</title>
        <authorList>
            <person name="Wielgoss S."/>
            <person name="Wolfensberger R."/>
            <person name="Sun L."/>
            <person name="Fiegna F."/>
            <person name="Velicer G.J."/>
        </authorList>
    </citation>
    <scope>NUCLEOTIDE SEQUENCE [LARGE SCALE GENOMIC DNA]</scope>
    <source>
        <strain evidence="3 4">MC3.5.9c15</strain>
    </source>
</reference>
<feature type="region of interest" description="Disordered" evidence="1">
    <location>
        <begin position="260"/>
        <end position="317"/>
    </location>
</feature>
<keyword evidence="2" id="KW-0812">Transmembrane</keyword>
<organism evidence="3 4">
    <name type="scientific">Myxococcus xanthus</name>
    <dbReference type="NCBI Taxonomy" id="34"/>
    <lineage>
        <taxon>Bacteria</taxon>
        <taxon>Pseudomonadati</taxon>
        <taxon>Myxococcota</taxon>
        <taxon>Myxococcia</taxon>
        <taxon>Myxococcales</taxon>
        <taxon>Cystobacterineae</taxon>
        <taxon>Myxococcaceae</taxon>
        <taxon>Myxococcus</taxon>
    </lineage>
</organism>
<accession>A0AAE6G313</accession>
<evidence type="ECO:0000313" key="3">
    <source>
        <dbReference type="EMBL" id="QDE70038.1"/>
    </source>
</evidence>
<dbReference type="Proteomes" id="UP000320179">
    <property type="component" value="Chromosome"/>
</dbReference>
<evidence type="ECO:0000313" key="4">
    <source>
        <dbReference type="Proteomes" id="UP000320179"/>
    </source>
</evidence>
<feature type="transmembrane region" description="Helical" evidence="2">
    <location>
        <begin position="59"/>
        <end position="79"/>
    </location>
</feature>
<gene>
    <name evidence="3" type="ORF">BHS09_25360</name>
</gene>
<evidence type="ECO:0000256" key="1">
    <source>
        <dbReference type="SAM" id="MobiDB-lite"/>
    </source>
</evidence>
<evidence type="ECO:0000256" key="2">
    <source>
        <dbReference type="SAM" id="Phobius"/>
    </source>
</evidence>
<sequence length="317" mass="34235">MCGASVCSGVGVYPRAGAPQVKRRGWKWASRSHVRRAGDMNGTAQQGFGYRARRTFTRLLIFTLILGLGGVVVFLLSQLNARTFTLALHDGQLVVMKGRNAPMGAVPYRTGDPRLADAYAPVAIEGQDVSALLTRKFTDRDELDQALFPVLEGLARPRIASDEPARVDQGLYYLRRAEKLSGITEEQRLTLQKHMVDVAYYQARQKLEDARRLVSEALTQLKLAAESQSRHARSANQMLSAVAPPARELEDSLRRAVHTLSGPQVAPQTPPQAAPQPAPTAPPPAPTPQPETTGEALDEAPQAPTGTDAGGVVPTPP</sequence>
<protein>
    <submittedName>
        <fullName evidence="3">IF-2 protein</fullName>
    </submittedName>
</protein>
<keyword evidence="2" id="KW-1133">Transmembrane helix</keyword>
<dbReference type="RefSeq" id="WP_140794195.1">
    <property type="nucleotide sequence ID" value="NZ_CP017170.1"/>
</dbReference>
<dbReference type="AlphaFoldDB" id="A0AAE6G313"/>